<dbReference type="HOGENOM" id="CLU_120887_1_2_9"/>
<keyword evidence="1" id="KW-0812">Transmembrane</keyword>
<evidence type="ECO:0000313" key="2">
    <source>
        <dbReference type="EMBL" id="ADU26751.1"/>
    </source>
</evidence>
<proteinExistence type="predicted"/>
<gene>
    <name evidence="2" type="ordered locus">Ethha_1200</name>
</gene>
<dbReference type="KEGG" id="eha:Ethha_1200"/>
<protein>
    <submittedName>
        <fullName evidence="2">Sporulation stage III protein AB</fullName>
    </submittedName>
</protein>
<evidence type="ECO:0000256" key="1">
    <source>
        <dbReference type="SAM" id="Phobius"/>
    </source>
</evidence>
<evidence type="ECO:0000313" key="3">
    <source>
        <dbReference type="Proteomes" id="UP000001551"/>
    </source>
</evidence>
<dbReference type="Proteomes" id="UP000001551">
    <property type="component" value="Chromosome"/>
</dbReference>
<dbReference type="EMBL" id="CP002400">
    <property type="protein sequence ID" value="ADU26751.1"/>
    <property type="molecule type" value="Genomic_DNA"/>
</dbReference>
<keyword evidence="1" id="KW-0472">Membrane</keyword>
<dbReference type="AlphaFoldDB" id="E6U545"/>
<name>E6U545_ETHHY</name>
<sequence>MLFGVCTTAGLLKSASFSKRVRQLEGFTGALDSIATEIRYFAAPLEDIMAKCDALPEYGELRVFGLCRKIFMEERDFPAAWEKALGQAKPSLALDAGDHEALSWFGRVLGTTDVDGQTANCARYGELLRQRLERAREDRARRGKMYTSLGVLAGIFLVVILF</sequence>
<dbReference type="Pfam" id="PF09548">
    <property type="entry name" value="Spore_III_AB"/>
    <property type="match status" value="1"/>
</dbReference>
<dbReference type="eggNOG" id="ENOG5032S0Q">
    <property type="taxonomic scope" value="Bacteria"/>
</dbReference>
<keyword evidence="1" id="KW-1133">Transmembrane helix</keyword>
<organism evidence="2 3">
    <name type="scientific">Ethanoligenens harbinense (strain DSM 18485 / JCM 12961 / CGMCC 1.5033 / YUAN-3)</name>
    <dbReference type="NCBI Taxonomy" id="663278"/>
    <lineage>
        <taxon>Bacteria</taxon>
        <taxon>Bacillati</taxon>
        <taxon>Bacillota</taxon>
        <taxon>Clostridia</taxon>
        <taxon>Eubacteriales</taxon>
        <taxon>Oscillospiraceae</taxon>
        <taxon>Ethanoligenens</taxon>
    </lineage>
</organism>
<dbReference type="InterPro" id="IPR014198">
    <property type="entry name" value="Spore_III_AB"/>
</dbReference>
<dbReference type="STRING" id="663278.Ethha_1200"/>
<feature type="transmembrane region" description="Helical" evidence="1">
    <location>
        <begin position="143"/>
        <end position="161"/>
    </location>
</feature>
<accession>E6U545</accession>
<keyword evidence="3" id="KW-1185">Reference proteome</keyword>
<reference evidence="2 3" key="1">
    <citation type="submission" date="2010-12" db="EMBL/GenBank/DDBJ databases">
        <title>Complete sequence of Ethanoligenens harbinense YUAN-3.</title>
        <authorList>
            <person name="Lucas S."/>
            <person name="Copeland A."/>
            <person name="Lapidus A."/>
            <person name="Cheng J.-F."/>
            <person name="Bruce D."/>
            <person name="Goodwin L."/>
            <person name="Pitluck S."/>
            <person name="Chertkov O."/>
            <person name="Misra M."/>
            <person name="Detter J.C."/>
            <person name="Han C."/>
            <person name="Tapia R."/>
            <person name="Land M."/>
            <person name="Hauser L."/>
            <person name="Jeffries C."/>
            <person name="Kyrpides N."/>
            <person name="Ivanova N."/>
            <person name="Mikhailova N."/>
            <person name="Wang A."/>
            <person name="Mouttaki H."/>
            <person name="He Z."/>
            <person name="Zhou J."/>
            <person name="Hemme C.L."/>
            <person name="Woyke T."/>
        </authorList>
    </citation>
    <scope>NUCLEOTIDE SEQUENCE [LARGE SCALE GENOMIC DNA]</scope>
    <source>
        <strain evidence="3">DSM 18485 / JCM 12961 / CGMCC 1.5033 / YUAN-3</strain>
    </source>
</reference>